<evidence type="ECO:0000313" key="3">
    <source>
        <dbReference type="Proteomes" id="UP001218218"/>
    </source>
</evidence>
<feature type="non-terminal residue" evidence="2">
    <location>
        <position position="123"/>
    </location>
</feature>
<dbReference type="Pfam" id="PF24764">
    <property type="entry name" value="rva_4"/>
    <property type="match status" value="1"/>
</dbReference>
<dbReference type="PANTHER" id="PTHR46791">
    <property type="entry name" value="EXPRESSED PROTEIN"/>
    <property type="match status" value="1"/>
</dbReference>
<keyword evidence="3" id="KW-1185">Reference proteome</keyword>
<comment type="caution">
    <text evidence="2">The sequence shown here is derived from an EMBL/GenBank/DDBJ whole genome shotgun (WGS) entry which is preliminary data.</text>
</comment>
<evidence type="ECO:0000259" key="1">
    <source>
        <dbReference type="Pfam" id="PF24764"/>
    </source>
</evidence>
<dbReference type="Proteomes" id="UP001218218">
    <property type="component" value="Unassembled WGS sequence"/>
</dbReference>
<proteinExistence type="predicted"/>
<feature type="non-terminal residue" evidence="2">
    <location>
        <position position="1"/>
    </location>
</feature>
<gene>
    <name evidence="2" type="ORF">DFH08DRAFT_626582</name>
</gene>
<dbReference type="InterPro" id="IPR058913">
    <property type="entry name" value="Integrase_dom_put"/>
</dbReference>
<protein>
    <recommendedName>
        <fullName evidence="1">Integrase core domain-containing protein</fullName>
    </recommendedName>
</protein>
<feature type="domain" description="Integrase core" evidence="1">
    <location>
        <begin position="93"/>
        <end position="123"/>
    </location>
</feature>
<name>A0AAD6Z0I0_9AGAR</name>
<evidence type="ECO:0000313" key="2">
    <source>
        <dbReference type="EMBL" id="KAJ7302673.1"/>
    </source>
</evidence>
<sequence length="123" mass="14638">LSTALRVHRNTLCKRMWELGIHKKFDNLNAEEFDAITCEYKAKKPTSGLWYLCGCFWCNGLHVQKEQAWYSLKRLDALGQVLRMHLAIRCQRYKVSHPNYLWHCDRHHKLIWWGIAIHGFIDG</sequence>
<dbReference type="PANTHER" id="PTHR46791:SF5">
    <property type="entry name" value="CLR5 DOMAIN-CONTAINING PROTEIN-RELATED"/>
    <property type="match status" value="1"/>
</dbReference>
<organism evidence="2 3">
    <name type="scientific">Mycena albidolilacea</name>
    <dbReference type="NCBI Taxonomy" id="1033008"/>
    <lineage>
        <taxon>Eukaryota</taxon>
        <taxon>Fungi</taxon>
        <taxon>Dikarya</taxon>
        <taxon>Basidiomycota</taxon>
        <taxon>Agaricomycotina</taxon>
        <taxon>Agaricomycetes</taxon>
        <taxon>Agaricomycetidae</taxon>
        <taxon>Agaricales</taxon>
        <taxon>Marasmiineae</taxon>
        <taxon>Mycenaceae</taxon>
        <taxon>Mycena</taxon>
    </lineage>
</organism>
<dbReference type="EMBL" id="JARIHO010000113">
    <property type="protein sequence ID" value="KAJ7302673.1"/>
    <property type="molecule type" value="Genomic_DNA"/>
</dbReference>
<accession>A0AAD6Z0I0</accession>
<reference evidence="2" key="1">
    <citation type="submission" date="2023-03" db="EMBL/GenBank/DDBJ databases">
        <title>Massive genome expansion in bonnet fungi (Mycena s.s.) driven by repeated elements and novel gene families across ecological guilds.</title>
        <authorList>
            <consortium name="Lawrence Berkeley National Laboratory"/>
            <person name="Harder C.B."/>
            <person name="Miyauchi S."/>
            <person name="Viragh M."/>
            <person name="Kuo A."/>
            <person name="Thoen E."/>
            <person name="Andreopoulos B."/>
            <person name="Lu D."/>
            <person name="Skrede I."/>
            <person name="Drula E."/>
            <person name="Henrissat B."/>
            <person name="Morin E."/>
            <person name="Kohler A."/>
            <person name="Barry K."/>
            <person name="LaButti K."/>
            <person name="Morin E."/>
            <person name="Salamov A."/>
            <person name="Lipzen A."/>
            <person name="Mereny Z."/>
            <person name="Hegedus B."/>
            <person name="Baldrian P."/>
            <person name="Stursova M."/>
            <person name="Weitz H."/>
            <person name="Taylor A."/>
            <person name="Grigoriev I.V."/>
            <person name="Nagy L.G."/>
            <person name="Martin F."/>
            <person name="Kauserud H."/>
        </authorList>
    </citation>
    <scope>NUCLEOTIDE SEQUENCE</scope>
    <source>
        <strain evidence="2">CBHHK002</strain>
    </source>
</reference>
<dbReference type="AlphaFoldDB" id="A0AAD6Z0I0"/>